<proteinExistence type="predicted"/>
<comment type="caution">
    <text evidence="3">The sequence shown here is derived from an EMBL/GenBank/DDBJ whole genome shotgun (WGS) entry which is preliminary data.</text>
</comment>
<feature type="region of interest" description="Disordered" evidence="1">
    <location>
        <begin position="267"/>
        <end position="286"/>
    </location>
</feature>
<name>A0A1W0CAM1_9NEIS</name>
<protein>
    <submittedName>
        <fullName evidence="3">Uncharacterized protein</fullName>
    </submittedName>
</protein>
<keyword evidence="2" id="KW-0732">Signal</keyword>
<dbReference type="RefSeq" id="WP_081557049.1">
    <property type="nucleotide sequence ID" value="NZ_MUKV01000055.1"/>
</dbReference>
<evidence type="ECO:0000313" key="4">
    <source>
        <dbReference type="Proteomes" id="UP000192721"/>
    </source>
</evidence>
<sequence length="286" mass="31320">MKQHSNDVSHVLKLAALTVCLAIVSIQPAAAARPADVDLAGNSIKTLTLESRPESAESEQGCTPDRQLCLELVAQTKDAPPMLKVRPTANQSAGAQLELRDLQTDALWDNRRGLALWPYVVRLAASDQGILVGVSEDVSTMYSGGGGSFSMLHLLQVSPKGAGFEMREVLALPLASSLMIRACFSERDYADRRGACHDEYRFSSNIKLDKDVTAGFPRLIYRTRATSFPGPASRSRDSRGKRLRKKDIATVVDRACTFQRLLTRRPDSGAYTPDKPIPACEEYLEP</sequence>
<feature type="chain" id="PRO_5013094050" evidence="2">
    <location>
        <begin position="32"/>
        <end position="286"/>
    </location>
</feature>
<gene>
    <name evidence="3" type="ORF">B0T45_22530</name>
</gene>
<accession>A0A1W0CAM1</accession>
<evidence type="ECO:0000256" key="1">
    <source>
        <dbReference type="SAM" id="MobiDB-lite"/>
    </source>
</evidence>
<feature type="signal peptide" evidence="2">
    <location>
        <begin position="1"/>
        <end position="31"/>
    </location>
</feature>
<reference evidence="3 4" key="1">
    <citation type="submission" date="2017-02" db="EMBL/GenBank/DDBJ databases">
        <title>Chromobacterium haemolyticum H5244.</title>
        <authorList>
            <person name="Gulvik C.A."/>
        </authorList>
    </citation>
    <scope>NUCLEOTIDE SEQUENCE [LARGE SCALE GENOMIC DNA]</scope>
    <source>
        <strain evidence="3 4">H5244</strain>
    </source>
</reference>
<dbReference type="Proteomes" id="UP000192721">
    <property type="component" value="Unassembled WGS sequence"/>
</dbReference>
<organism evidence="3 4">
    <name type="scientific">Chromobacterium haemolyticum</name>
    <dbReference type="NCBI Taxonomy" id="394935"/>
    <lineage>
        <taxon>Bacteria</taxon>
        <taxon>Pseudomonadati</taxon>
        <taxon>Pseudomonadota</taxon>
        <taxon>Betaproteobacteria</taxon>
        <taxon>Neisseriales</taxon>
        <taxon>Chromobacteriaceae</taxon>
        <taxon>Chromobacterium</taxon>
    </lineage>
</organism>
<evidence type="ECO:0000313" key="3">
    <source>
        <dbReference type="EMBL" id="OQS31794.1"/>
    </source>
</evidence>
<evidence type="ECO:0000256" key="2">
    <source>
        <dbReference type="SAM" id="SignalP"/>
    </source>
</evidence>
<dbReference type="AlphaFoldDB" id="A0A1W0CAM1"/>
<dbReference type="EMBL" id="MUKV01000055">
    <property type="protein sequence ID" value="OQS31794.1"/>
    <property type="molecule type" value="Genomic_DNA"/>
</dbReference>